<evidence type="ECO:0000256" key="1">
    <source>
        <dbReference type="SAM" id="MobiDB-lite"/>
    </source>
</evidence>
<dbReference type="PANTHER" id="PTHR21228">
    <property type="entry name" value="FAST LEU-RICH DOMAIN-CONTAINING"/>
    <property type="match status" value="1"/>
</dbReference>
<evidence type="ECO:0000313" key="2">
    <source>
        <dbReference type="EMBL" id="CEM17489.1"/>
    </source>
</evidence>
<sequence>MRSLPSAAVEVDLRRGASAAVDPLSTDSPVRKVRQRVVVKLPEETKDKAYSVTRPSRGRPSLPLHRCSSVESLLDLIGEAANRTSLDAPTVSAAITTLARLATSSREGRRGAHKWLSDARVVDLIERQLVEHLDDTPLDFAGSRGCTLLWALGMLQWDDSKVPDRLSAEVLGDLDALSIKDMTQATIGLAAIRSATSRSPPSRRRQRHEGMYIDLLLKQLSQRLVDHCPPDVTDAIVQTATALSKAGVHNVTLVGRLAGLALPHLTPSLPTKQLGMLLWAMSVMSYPEGVSLPQGGSMGVRPWRFEHGKVVEELLERIAEWGEGRDWAAEDPETVAWVVVGVGLLAWRHDLHGKKKGYGQGSSGATSMLMAFLERVGEEVDLSPSRLSDHGLSNLLTGLSKASISPSSTAWDRIASSLLTRHPSDIKPWCLLACLVAFGENGRASPPIIRAAQEALSERLLREIHTLRSHELCMIARSMARLRVRNGLVMERIAAQATRLLRMERLQLWEISVLLWSFAILEFRPRDFLECSLVHMLREYQMSVPGSAASSQVNLYHLASAVWSCAKLFPFASSDAEQDDPYEAEGLAGSSEGQGEDGKQWVREREGREPRMDWRLVRQFMVDAMRICAARIDELEPSRVAAIAWAILSLHVTAKPLLVAIAGRITADPTAAAPLPRSSPYQGPPFLRRLANRQLVTLMTAITRGGLLHGAVWDAFRQEIHRRGVGSFSPNALVNVAWAIKNGAVCVERRCAKRRRMESDGEGRGVAEWRKDADLLVSFGRELSCVVKEASRRGFRDFAPRRLCMLLQLVPWLLTCSAVTITVQQHKGGNSHKSSHCADDDALSSLHFPLSFINAAREYFAQRNRHLKSTKIADLYLKARPLPLPPELFSDALELLEMEARRVERGNDGDESETAADATAEKATLAACASGEDPSHQLAWSSTVFLGQIASEVRRRVRSFTPYQLVLLQDTCIQLTAQIVQLRQCLSTSSAVSSVLGNSILAALTQVVQKTVDGLREESYRRLAAMNNKDVDKERRKDALKLLTVELSAEELQRALGKVSKVIVTVRYRER</sequence>
<dbReference type="GO" id="GO:0005759">
    <property type="term" value="C:mitochondrial matrix"/>
    <property type="evidence" value="ECO:0007669"/>
    <property type="project" value="TreeGrafter"/>
</dbReference>
<dbReference type="InterPro" id="IPR050870">
    <property type="entry name" value="FAST_kinase"/>
</dbReference>
<dbReference type="InParanoid" id="A0A0G4FS35"/>
<dbReference type="Proteomes" id="UP000041254">
    <property type="component" value="Unassembled WGS sequence"/>
</dbReference>
<feature type="region of interest" description="Disordered" evidence="1">
    <location>
        <begin position="579"/>
        <end position="606"/>
    </location>
</feature>
<dbReference type="GO" id="GO:0009507">
    <property type="term" value="C:chloroplast"/>
    <property type="evidence" value="ECO:0007669"/>
    <property type="project" value="GOC"/>
</dbReference>
<dbReference type="PANTHER" id="PTHR21228:SF40">
    <property type="entry name" value="LD45607P"/>
    <property type="match status" value="1"/>
</dbReference>
<dbReference type="GO" id="GO:0044528">
    <property type="term" value="P:regulation of mitochondrial mRNA stability"/>
    <property type="evidence" value="ECO:0007669"/>
    <property type="project" value="TreeGrafter"/>
</dbReference>
<dbReference type="GO" id="GO:0003723">
    <property type="term" value="F:RNA binding"/>
    <property type="evidence" value="ECO:0007669"/>
    <property type="project" value="TreeGrafter"/>
</dbReference>
<reference evidence="2 3" key="1">
    <citation type="submission" date="2014-11" db="EMBL/GenBank/DDBJ databases">
        <authorList>
            <person name="Zhu J."/>
            <person name="Qi W."/>
            <person name="Song R."/>
        </authorList>
    </citation>
    <scope>NUCLEOTIDE SEQUENCE [LARGE SCALE GENOMIC DNA]</scope>
</reference>
<dbReference type="EMBL" id="CDMY01000489">
    <property type="protein sequence ID" value="CEM17489.1"/>
    <property type="molecule type" value="Genomic_DNA"/>
</dbReference>
<dbReference type="VEuPathDB" id="CryptoDB:Vbra_16030"/>
<name>A0A0G4FS35_VITBC</name>
<evidence type="ECO:0000313" key="3">
    <source>
        <dbReference type="Proteomes" id="UP000041254"/>
    </source>
</evidence>
<gene>
    <name evidence="2" type="ORF">Vbra_16030</name>
</gene>
<dbReference type="GO" id="GO:0035770">
    <property type="term" value="C:ribonucleoprotein granule"/>
    <property type="evidence" value="ECO:0007669"/>
    <property type="project" value="TreeGrafter"/>
</dbReference>
<protein>
    <submittedName>
        <fullName evidence="2">Uncharacterized protein</fullName>
    </submittedName>
</protein>
<dbReference type="AlphaFoldDB" id="A0A0G4FS35"/>
<organism evidence="2 3">
    <name type="scientific">Vitrella brassicaformis (strain CCMP3155)</name>
    <dbReference type="NCBI Taxonomy" id="1169540"/>
    <lineage>
        <taxon>Eukaryota</taxon>
        <taxon>Sar</taxon>
        <taxon>Alveolata</taxon>
        <taxon>Colpodellida</taxon>
        <taxon>Vitrellaceae</taxon>
        <taxon>Vitrella</taxon>
    </lineage>
</organism>
<dbReference type="GO" id="GO:0000963">
    <property type="term" value="P:mitochondrial RNA processing"/>
    <property type="evidence" value="ECO:0007669"/>
    <property type="project" value="TreeGrafter"/>
</dbReference>
<proteinExistence type="predicted"/>
<accession>A0A0G4FS35</accession>
<keyword evidence="3" id="KW-1185">Reference proteome</keyword>
<dbReference type="GO" id="GO:1901259">
    <property type="term" value="P:chloroplast rRNA processing"/>
    <property type="evidence" value="ECO:0007669"/>
    <property type="project" value="TreeGrafter"/>
</dbReference>
<feature type="compositionally biased region" description="Basic and acidic residues" evidence="1">
    <location>
        <begin position="596"/>
        <end position="606"/>
    </location>
</feature>